<name>A0A4U6U3T2_SETVI</name>
<evidence type="ECO:0000313" key="4">
    <source>
        <dbReference type="Proteomes" id="UP000298652"/>
    </source>
</evidence>
<evidence type="ECO:0000259" key="2">
    <source>
        <dbReference type="SMART" id="SM00597"/>
    </source>
</evidence>
<dbReference type="Proteomes" id="UP000298652">
    <property type="component" value="Chromosome 6"/>
</dbReference>
<evidence type="ECO:0000256" key="1">
    <source>
        <dbReference type="SAM" id="MobiDB-lite"/>
    </source>
</evidence>
<dbReference type="GO" id="GO:0046983">
    <property type="term" value="F:protein dimerization activity"/>
    <property type="evidence" value="ECO:0007669"/>
    <property type="project" value="InterPro"/>
</dbReference>
<dbReference type="Gramene" id="TKW10178">
    <property type="protein sequence ID" value="TKW10178"/>
    <property type="gene ID" value="SEVIR_6G145300v2"/>
</dbReference>
<dbReference type="OMA" id="WESRILM"/>
<proteinExistence type="predicted"/>
<organism evidence="3 4">
    <name type="scientific">Setaria viridis</name>
    <name type="common">Green bristlegrass</name>
    <name type="synonym">Setaria italica subsp. viridis</name>
    <dbReference type="NCBI Taxonomy" id="4556"/>
    <lineage>
        <taxon>Eukaryota</taxon>
        <taxon>Viridiplantae</taxon>
        <taxon>Streptophyta</taxon>
        <taxon>Embryophyta</taxon>
        <taxon>Tracheophyta</taxon>
        <taxon>Spermatophyta</taxon>
        <taxon>Magnoliopsida</taxon>
        <taxon>Liliopsida</taxon>
        <taxon>Poales</taxon>
        <taxon>Poaceae</taxon>
        <taxon>PACMAD clade</taxon>
        <taxon>Panicoideae</taxon>
        <taxon>Panicodae</taxon>
        <taxon>Paniceae</taxon>
        <taxon>Cenchrinae</taxon>
        <taxon>Setaria</taxon>
    </lineage>
</organism>
<feature type="domain" description="TTF-type" evidence="2">
    <location>
        <begin position="146"/>
        <end position="231"/>
    </location>
</feature>
<accession>A0A4U6U3T2</accession>
<dbReference type="PANTHER" id="PTHR45749">
    <property type="match status" value="1"/>
</dbReference>
<dbReference type="InterPro" id="IPR025398">
    <property type="entry name" value="DUF4371"/>
</dbReference>
<sequence>MLPKKHLSGSQKRKRKRVEDQFIESQKGAIHKFFSASSSVVPDDNTVDALDIEEQGQQYQQINDNLSEQVDDIDDATENENLQPSCEPENSIDDVQEAYIHDIFDPRTWGNLDNKGRDILIEKGPVRELNLEFPADALNRHFSYAYYSRKLSNGEVVDRKWLVYSKHIDKVFCFCCKLFKSSQSKSLLAHDGLRDWKHLSLRLKQHENSVEHITNMNTWNELRLRLSKNKTIDDDLQREIAKKRERWRQVLVRIVSAIKFLAKHNLAFRGKNEKLYQGSNGNFLGTIEMMGEFDPVMQDHIRRIQNSEIHHHYLGHKIQNEMISLLADYVKQTILKIIKDAKYFSVILDCTPDVSHEEQMTLIIRCVNMSRNVPRVEEFFLEFLKVDDTSGLGLFNELKNVLASLDLNIDDVRGQGYDNGSNMKGSHQGVQKRLLEINRKALYMPCACHSLNLTLCDMGKSFGLVIWHDILFSINKVSKKLQSKIVSIDDTLKHIEGVISYFKKYRDEGFTSSMNTAKNIASEMDIEPKFRTKRQGKRKKQFDEQDDQDEEIQRSAVDSFRVEYFNVMIDAAIASLTSRFEQMKKFDNIFGFLFNSKNLKSLDEADLWLHCKNFVETFSQDNSSDVEINDFFSELKVLQVTLPDSLMSALEILEFVIAADCYPNVSVAYRILLTVPVTVASAERSFSKLKLLKNYLRSTMSQETMSQERLNGLAMCTIERDILDTIDLNTVLDDFASRNARRTIFL</sequence>
<dbReference type="SUPFAM" id="SSF53098">
    <property type="entry name" value="Ribonuclease H-like"/>
    <property type="match status" value="1"/>
</dbReference>
<gene>
    <name evidence="3" type="ORF">SEVIR_6G145300v2</name>
</gene>
<dbReference type="InterPro" id="IPR008906">
    <property type="entry name" value="HATC_C_dom"/>
</dbReference>
<evidence type="ECO:0000313" key="3">
    <source>
        <dbReference type="EMBL" id="TKW10178.1"/>
    </source>
</evidence>
<feature type="region of interest" description="Disordered" evidence="1">
    <location>
        <begin position="532"/>
        <end position="551"/>
    </location>
</feature>
<keyword evidence="4" id="KW-1185">Reference proteome</keyword>
<reference evidence="3" key="1">
    <citation type="submission" date="2019-03" db="EMBL/GenBank/DDBJ databases">
        <title>WGS assembly of Setaria viridis.</title>
        <authorList>
            <person name="Huang P."/>
            <person name="Jenkins J."/>
            <person name="Grimwood J."/>
            <person name="Barry K."/>
            <person name="Healey A."/>
            <person name="Mamidi S."/>
            <person name="Sreedasyam A."/>
            <person name="Shu S."/>
            <person name="Feldman M."/>
            <person name="Wu J."/>
            <person name="Yu Y."/>
            <person name="Chen C."/>
            <person name="Johnson J."/>
            <person name="Rokhsar D."/>
            <person name="Baxter I."/>
            <person name="Schmutz J."/>
            <person name="Brutnell T."/>
            <person name="Kellogg E."/>
        </authorList>
    </citation>
    <scope>NUCLEOTIDE SEQUENCE [LARGE SCALE GENOMIC DNA]</scope>
</reference>
<dbReference type="Pfam" id="PF05699">
    <property type="entry name" value="Dimer_Tnp_hAT"/>
    <property type="match status" value="1"/>
</dbReference>
<dbReference type="InterPro" id="IPR006580">
    <property type="entry name" value="Znf_TTF"/>
</dbReference>
<protein>
    <recommendedName>
        <fullName evidence="2">TTF-type domain-containing protein</fullName>
    </recommendedName>
</protein>
<dbReference type="PANTHER" id="PTHR45749:SF35">
    <property type="entry name" value="AC-LIKE TRANSPOSASE-RELATED"/>
    <property type="match status" value="1"/>
</dbReference>
<dbReference type="SMART" id="SM00597">
    <property type="entry name" value="ZnF_TTF"/>
    <property type="match status" value="1"/>
</dbReference>
<dbReference type="InterPro" id="IPR012337">
    <property type="entry name" value="RNaseH-like_sf"/>
</dbReference>
<dbReference type="AlphaFoldDB" id="A0A4U6U3T2"/>
<dbReference type="EMBL" id="CM016557">
    <property type="protein sequence ID" value="TKW10178.1"/>
    <property type="molecule type" value="Genomic_DNA"/>
</dbReference>
<dbReference type="Pfam" id="PF14291">
    <property type="entry name" value="DUF4371"/>
    <property type="match status" value="1"/>
</dbReference>